<accession>A0A382N6Y1</accession>
<dbReference type="AlphaFoldDB" id="A0A382N6Y1"/>
<proteinExistence type="predicted"/>
<reference evidence="1" key="1">
    <citation type="submission" date="2018-05" db="EMBL/GenBank/DDBJ databases">
        <authorList>
            <person name="Lanie J.A."/>
            <person name="Ng W.-L."/>
            <person name="Kazmierczak K.M."/>
            <person name="Andrzejewski T.M."/>
            <person name="Davidsen T.M."/>
            <person name="Wayne K.J."/>
            <person name="Tettelin H."/>
            <person name="Glass J.I."/>
            <person name="Rusch D."/>
            <person name="Podicherti R."/>
            <person name="Tsui H.-C.T."/>
            <person name="Winkler M.E."/>
        </authorList>
    </citation>
    <scope>NUCLEOTIDE SEQUENCE</scope>
</reference>
<sequence length="65" mass="7660">MVLFFHYMNKLIIFCMLVTISCKEHKTSYEHPNNSATNKLEFITKGIVKEFLDNGMIKIEHEEIP</sequence>
<evidence type="ECO:0000313" key="1">
    <source>
        <dbReference type="EMBL" id="SVC56939.1"/>
    </source>
</evidence>
<gene>
    <name evidence="1" type="ORF">METZ01_LOCUS309793</name>
</gene>
<dbReference type="EMBL" id="UINC01098425">
    <property type="protein sequence ID" value="SVC56939.1"/>
    <property type="molecule type" value="Genomic_DNA"/>
</dbReference>
<name>A0A382N6Y1_9ZZZZ</name>
<organism evidence="1">
    <name type="scientific">marine metagenome</name>
    <dbReference type="NCBI Taxonomy" id="408172"/>
    <lineage>
        <taxon>unclassified sequences</taxon>
        <taxon>metagenomes</taxon>
        <taxon>ecological metagenomes</taxon>
    </lineage>
</organism>
<feature type="non-terminal residue" evidence="1">
    <location>
        <position position="65"/>
    </location>
</feature>
<protein>
    <submittedName>
        <fullName evidence="1">Uncharacterized protein</fullName>
    </submittedName>
</protein>